<dbReference type="InParanoid" id="F2TVW2"/>
<dbReference type="PROSITE" id="PS50002">
    <property type="entry name" value="SH3"/>
    <property type="match status" value="1"/>
</dbReference>
<dbReference type="GO" id="GO:0035556">
    <property type="term" value="P:intracellular signal transduction"/>
    <property type="evidence" value="ECO:0007669"/>
    <property type="project" value="InterPro"/>
</dbReference>
<dbReference type="InterPro" id="IPR050198">
    <property type="entry name" value="Non-receptor_tyrosine_kinases"/>
</dbReference>
<keyword evidence="9 23" id="KW-0418">Kinase</keyword>
<dbReference type="GO" id="GO:0005737">
    <property type="term" value="C:cytoplasm"/>
    <property type="evidence" value="ECO:0007669"/>
    <property type="project" value="UniProtKB-ARBA"/>
</dbReference>
<dbReference type="PROSITE" id="PS00109">
    <property type="entry name" value="PROTEIN_KINASE_TYR"/>
    <property type="match status" value="1"/>
</dbReference>
<evidence type="ECO:0000259" key="21">
    <source>
        <dbReference type="PROSITE" id="PS50003"/>
    </source>
</evidence>
<dbReference type="SUPFAM" id="SSF50044">
    <property type="entry name" value="SH3-domain"/>
    <property type="match status" value="1"/>
</dbReference>
<dbReference type="Pfam" id="PF00018">
    <property type="entry name" value="SH3_1"/>
    <property type="match status" value="1"/>
</dbReference>
<dbReference type="InterPro" id="IPR020635">
    <property type="entry name" value="Tyr_kinase_cat_dom"/>
</dbReference>
<name>F2TVW2_SALR5</name>
<dbReference type="CDD" id="cd11768">
    <property type="entry name" value="SH3_Tec_like"/>
    <property type="match status" value="1"/>
</dbReference>
<dbReference type="FunFam" id="1.10.510.10:FF:000052">
    <property type="entry name" value="Tyrosine-protein kinase"/>
    <property type="match status" value="1"/>
</dbReference>
<dbReference type="KEGG" id="sre:PTSG_11563"/>
<evidence type="ECO:0000256" key="1">
    <source>
        <dbReference type="ARBA" id="ARBA00001947"/>
    </source>
</evidence>
<evidence type="ECO:0000313" key="24">
    <source>
        <dbReference type="Proteomes" id="UP000007799"/>
    </source>
</evidence>
<dbReference type="SMART" id="SM00233">
    <property type="entry name" value="PH"/>
    <property type="match status" value="1"/>
</dbReference>
<evidence type="ECO:0000256" key="10">
    <source>
        <dbReference type="ARBA" id="ARBA00022833"/>
    </source>
</evidence>
<reference evidence="23" key="1">
    <citation type="submission" date="2009-08" db="EMBL/GenBank/DDBJ databases">
        <title>Annotation of Salpingoeca rosetta.</title>
        <authorList>
            <consortium name="The Broad Institute Genome Sequencing Platform"/>
            <person name="Russ C."/>
            <person name="Cuomo C."/>
            <person name="Burger G."/>
            <person name="Gray M.W."/>
            <person name="Holland P.W.H."/>
            <person name="King N."/>
            <person name="Lang F.B.F."/>
            <person name="Roger A.J."/>
            <person name="Ruiz-Trillo I."/>
            <person name="Young S.K."/>
            <person name="Zeng Q."/>
            <person name="Gargeya S."/>
            <person name="Alvarado L."/>
            <person name="Berlin A."/>
            <person name="Chapman S.B."/>
            <person name="Chen Z."/>
            <person name="Freedman E."/>
            <person name="Gellesch M."/>
            <person name="Goldberg J."/>
            <person name="Griggs A."/>
            <person name="Gujja S."/>
            <person name="Heilman E."/>
            <person name="Heiman D."/>
            <person name="Howarth C."/>
            <person name="Mehta T."/>
            <person name="Neiman D."/>
            <person name="Pearson M."/>
            <person name="Roberts A."/>
            <person name="Saif S."/>
            <person name="Shea T."/>
            <person name="Shenoy N."/>
            <person name="Sisk P."/>
            <person name="Stolte C."/>
            <person name="Sykes S."/>
            <person name="White J."/>
            <person name="Yandava C."/>
            <person name="Haas B."/>
            <person name="Nusbaum C."/>
            <person name="Birren B."/>
        </authorList>
    </citation>
    <scope>NUCLEOTIDE SEQUENCE [LARGE SCALE GENOMIC DNA]</scope>
    <source>
        <strain evidence="23">ATCC 50818</strain>
    </source>
</reference>
<dbReference type="eggNOG" id="KOG0197">
    <property type="taxonomic scope" value="Eukaryota"/>
</dbReference>
<dbReference type="OrthoDB" id="28230at2759"/>
<evidence type="ECO:0000256" key="16">
    <source>
        <dbReference type="PROSITE-ProRule" id="PRU00192"/>
    </source>
</evidence>
<dbReference type="InterPro" id="IPR008266">
    <property type="entry name" value="Tyr_kinase_AS"/>
</dbReference>
<proteinExistence type="predicted"/>
<keyword evidence="4" id="KW-0597">Phosphoprotein</keyword>
<comment type="cofactor">
    <cofactor evidence="1">
        <name>Zn(2+)</name>
        <dbReference type="ChEBI" id="CHEBI:29105"/>
    </cofactor>
</comment>
<feature type="domain" description="SH3" evidence="20">
    <location>
        <begin position="196"/>
        <end position="256"/>
    </location>
</feature>
<keyword evidence="11 18" id="KW-0067">ATP-binding</keyword>
<keyword evidence="10" id="KW-0862">Zinc</keyword>
<keyword evidence="24" id="KW-1185">Reference proteome</keyword>
<dbReference type="InterPro" id="IPR000719">
    <property type="entry name" value="Prot_kinase_dom"/>
</dbReference>
<evidence type="ECO:0000256" key="3">
    <source>
        <dbReference type="ARBA" id="ARBA00022443"/>
    </source>
</evidence>
<protein>
    <recommendedName>
        <fullName evidence="2">non-specific protein-tyrosine kinase</fullName>
        <ecNumber evidence="2">2.7.10.2</ecNumber>
    </recommendedName>
</protein>
<dbReference type="CDD" id="cd01238">
    <property type="entry name" value="PH_Btk"/>
    <property type="match status" value="1"/>
</dbReference>
<dbReference type="SUPFAM" id="SSF55550">
    <property type="entry name" value="SH2 domain"/>
    <property type="match status" value="1"/>
</dbReference>
<comment type="catalytic activity">
    <reaction evidence="14">
        <text>L-tyrosyl-[protein] + ATP = O-phospho-L-tyrosyl-[protein] + ADP + H(+)</text>
        <dbReference type="Rhea" id="RHEA:10596"/>
        <dbReference type="Rhea" id="RHEA-COMP:10136"/>
        <dbReference type="Rhea" id="RHEA-COMP:20101"/>
        <dbReference type="ChEBI" id="CHEBI:15378"/>
        <dbReference type="ChEBI" id="CHEBI:30616"/>
        <dbReference type="ChEBI" id="CHEBI:46858"/>
        <dbReference type="ChEBI" id="CHEBI:61978"/>
        <dbReference type="ChEBI" id="CHEBI:456216"/>
        <dbReference type="EC" id="2.7.10.2"/>
    </reaction>
</comment>
<evidence type="ECO:0000256" key="9">
    <source>
        <dbReference type="ARBA" id="ARBA00022777"/>
    </source>
</evidence>
<keyword evidence="13" id="KW-0829">Tyrosine-protein kinase</keyword>
<dbReference type="PROSITE" id="PS50001">
    <property type="entry name" value="SH2"/>
    <property type="match status" value="1"/>
</dbReference>
<dbReference type="SUPFAM" id="SSF56112">
    <property type="entry name" value="Protein kinase-like (PK-like)"/>
    <property type="match status" value="1"/>
</dbReference>
<dbReference type="GO" id="GO:0008270">
    <property type="term" value="F:zinc ion binding"/>
    <property type="evidence" value="ECO:0007669"/>
    <property type="project" value="UniProtKB-KW"/>
</dbReference>
<feature type="binding site" evidence="18">
    <location>
        <position position="403"/>
    </location>
    <ligand>
        <name>ATP</name>
        <dbReference type="ChEBI" id="CHEBI:30616"/>
    </ligand>
</feature>
<evidence type="ECO:0000256" key="4">
    <source>
        <dbReference type="ARBA" id="ARBA00022553"/>
    </source>
</evidence>
<evidence type="ECO:0000256" key="6">
    <source>
        <dbReference type="ARBA" id="ARBA00022723"/>
    </source>
</evidence>
<dbReference type="InterPro" id="IPR036028">
    <property type="entry name" value="SH3-like_dom_sf"/>
</dbReference>
<dbReference type="RefSeq" id="XP_004998779.1">
    <property type="nucleotide sequence ID" value="XM_004998722.1"/>
</dbReference>
<keyword evidence="5" id="KW-0808">Transferase</keyword>
<dbReference type="Gene3D" id="2.30.29.30">
    <property type="entry name" value="Pleckstrin-homology domain (PH domain)/Phosphotyrosine-binding domain (PTB)"/>
    <property type="match status" value="1"/>
</dbReference>
<dbReference type="FunCoup" id="F2TVW2">
    <property type="interactions" value="976"/>
</dbReference>
<evidence type="ECO:0000313" key="23">
    <source>
        <dbReference type="EMBL" id="EGD72208.1"/>
    </source>
</evidence>
<dbReference type="SMART" id="SM00252">
    <property type="entry name" value="SH2"/>
    <property type="match status" value="1"/>
</dbReference>
<dbReference type="PRINTS" id="PR00452">
    <property type="entry name" value="SH3DOMAIN"/>
</dbReference>
<dbReference type="STRING" id="946362.F2TVW2"/>
<evidence type="ECO:0000259" key="20">
    <source>
        <dbReference type="PROSITE" id="PS50002"/>
    </source>
</evidence>
<dbReference type="Gene3D" id="2.30.30.40">
    <property type="entry name" value="SH3 Domains"/>
    <property type="match status" value="1"/>
</dbReference>
<sequence>MADDSTVLLDGMMLKRSLGKKAIGPKKWTDRYFVMTESTLYYYTSPSKDKLKGTIDLASVRGVEEVMPEAFSRPYMFQLIRDDHTLYCQCQSILDQRRWLEGLRRRASKNPHLLSKFHKGVVTSGKWTCCGGAKDCEGCGPCFDYGVFEVTATNGTQQQQQQQQQTAVTAATQQQQLQQQPAAPAIPAVAQDSLTPCQFKVVAMFPFHALEPTDLSLSPGEELEVLDASQEHWWRARNSKGEAGMIPANYVRKPGIESEPWFLGRISRTEAGARLRIKEKDGYFLVRESETRPGTYSLTLLYKGSCRHYHIKTTSEGLYYITERHQFKSINELITYHKHNSGGLATRLKFPLLEEEQPSAPGLGSDKWQIALADLSFGQQLGAGQFGVVYKGVYKGQHTVAIKTMKQGSMNEEEFVAEAEVMKHFKHRNLVELLGIVVGDDRVMIVTEFMENGCLLNYLRENPTLVEKPSTLLYMSIQCACAMAFLESHGFIHRDLAARNCLVGQNYLVKVADFGLARYTTDDEYTASEGTKFPIKWAAPEVFEFARFSSKSDVWSFGILLWEIWSGGVHPYPDLSNAQVVTFLNEGKRLKSPAKCPDHIYSIMTQCWHKDVEGRPNFAELYKELCENKGYYTDDFPDVDS</sequence>
<dbReference type="Gene3D" id="1.10.510.10">
    <property type="entry name" value="Transferase(Phosphotransferase) domain 1"/>
    <property type="match status" value="1"/>
</dbReference>
<accession>F2TVW2</accession>
<dbReference type="GeneID" id="16067483"/>
<evidence type="ECO:0000256" key="2">
    <source>
        <dbReference type="ARBA" id="ARBA00011903"/>
    </source>
</evidence>
<dbReference type="InterPro" id="IPR001562">
    <property type="entry name" value="Znf_Btk_motif"/>
</dbReference>
<evidence type="ECO:0000259" key="19">
    <source>
        <dbReference type="PROSITE" id="PS50001"/>
    </source>
</evidence>
<evidence type="ECO:0000256" key="12">
    <source>
        <dbReference type="ARBA" id="ARBA00022999"/>
    </source>
</evidence>
<evidence type="ECO:0000256" key="8">
    <source>
        <dbReference type="ARBA" id="ARBA00022771"/>
    </source>
</evidence>
<keyword evidence="3 16" id="KW-0728">SH3 domain</keyword>
<dbReference type="SMART" id="SM00326">
    <property type="entry name" value="SH3"/>
    <property type="match status" value="1"/>
</dbReference>
<keyword evidence="6" id="KW-0479">Metal-binding</keyword>
<dbReference type="InterPro" id="IPR036860">
    <property type="entry name" value="SH2_dom_sf"/>
</dbReference>
<keyword evidence="8 17" id="KW-0863">Zinc-finger</keyword>
<dbReference type="Pfam" id="PF00169">
    <property type="entry name" value="PH"/>
    <property type="match status" value="1"/>
</dbReference>
<dbReference type="GO" id="GO:0004715">
    <property type="term" value="F:non-membrane spanning protein tyrosine kinase activity"/>
    <property type="evidence" value="ECO:0007669"/>
    <property type="project" value="UniProtKB-EC"/>
</dbReference>
<dbReference type="Pfam" id="PF07714">
    <property type="entry name" value="PK_Tyr_Ser-Thr"/>
    <property type="match status" value="1"/>
</dbReference>
<keyword evidence="7 18" id="KW-0547">Nucleotide-binding</keyword>
<dbReference type="PROSITE" id="PS00107">
    <property type="entry name" value="PROTEIN_KINASE_ATP"/>
    <property type="match status" value="1"/>
</dbReference>
<dbReference type="PRINTS" id="PR00401">
    <property type="entry name" value="SH2DOMAIN"/>
</dbReference>
<evidence type="ECO:0000256" key="5">
    <source>
        <dbReference type="ARBA" id="ARBA00022679"/>
    </source>
</evidence>
<dbReference type="Pfam" id="PF00017">
    <property type="entry name" value="SH2"/>
    <property type="match status" value="1"/>
</dbReference>
<dbReference type="InterPro" id="IPR000980">
    <property type="entry name" value="SH2"/>
</dbReference>
<dbReference type="InterPro" id="IPR017441">
    <property type="entry name" value="Protein_kinase_ATP_BS"/>
</dbReference>
<dbReference type="FunFam" id="3.30.200.20:FF:000053">
    <property type="entry name" value="Tyrosine-protein kinase"/>
    <property type="match status" value="1"/>
</dbReference>
<dbReference type="InterPro" id="IPR001245">
    <property type="entry name" value="Ser-Thr/Tyr_kinase_cat_dom"/>
</dbReference>
<dbReference type="InterPro" id="IPR011009">
    <property type="entry name" value="Kinase-like_dom_sf"/>
</dbReference>
<evidence type="ECO:0000259" key="22">
    <source>
        <dbReference type="PROSITE" id="PS50011"/>
    </source>
</evidence>
<feature type="domain" description="PH" evidence="21">
    <location>
        <begin position="6"/>
        <end position="108"/>
    </location>
</feature>
<evidence type="ECO:0000256" key="17">
    <source>
        <dbReference type="PROSITE-ProRule" id="PRU00432"/>
    </source>
</evidence>
<dbReference type="EMBL" id="GL832955">
    <property type="protein sequence ID" value="EGD72208.1"/>
    <property type="molecule type" value="Genomic_DNA"/>
</dbReference>
<dbReference type="PROSITE" id="PS50011">
    <property type="entry name" value="PROTEIN_KINASE_DOM"/>
    <property type="match status" value="1"/>
</dbReference>
<evidence type="ECO:0000256" key="7">
    <source>
        <dbReference type="ARBA" id="ARBA00022741"/>
    </source>
</evidence>
<dbReference type="InterPro" id="IPR001452">
    <property type="entry name" value="SH3_domain"/>
</dbReference>
<dbReference type="GO" id="GO:0005524">
    <property type="term" value="F:ATP binding"/>
    <property type="evidence" value="ECO:0007669"/>
    <property type="project" value="UniProtKB-UniRule"/>
</dbReference>
<dbReference type="AlphaFoldDB" id="F2TVW2"/>
<dbReference type="PRINTS" id="PR00109">
    <property type="entry name" value="TYRKINASE"/>
</dbReference>
<dbReference type="SMART" id="SM00219">
    <property type="entry name" value="TyrKc"/>
    <property type="match status" value="1"/>
</dbReference>
<gene>
    <name evidence="23" type="ORF">PTSG_11563</name>
</gene>
<evidence type="ECO:0000256" key="13">
    <source>
        <dbReference type="ARBA" id="ARBA00023137"/>
    </source>
</evidence>
<dbReference type="Gene3D" id="3.30.505.10">
    <property type="entry name" value="SH2 domain"/>
    <property type="match status" value="1"/>
</dbReference>
<evidence type="ECO:0000256" key="15">
    <source>
        <dbReference type="PROSITE-ProRule" id="PRU00191"/>
    </source>
</evidence>
<evidence type="ECO:0000256" key="11">
    <source>
        <dbReference type="ARBA" id="ARBA00022840"/>
    </source>
</evidence>
<feature type="domain" description="Protein kinase" evidence="22">
    <location>
        <begin position="375"/>
        <end position="632"/>
    </location>
</feature>
<dbReference type="EC" id="2.7.10.2" evidence="2"/>
<dbReference type="PROSITE" id="PS50003">
    <property type="entry name" value="PH_DOMAIN"/>
    <property type="match status" value="1"/>
</dbReference>
<dbReference type="SUPFAM" id="SSF50729">
    <property type="entry name" value="PH domain-like"/>
    <property type="match status" value="1"/>
</dbReference>
<organism evidence="24">
    <name type="scientific">Salpingoeca rosetta (strain ATCC 50818 / BSB-021)</name>
    <dbReference type="NCBI Taxonomy" id="946362"/>
    <lineage>
        <taxon>Eukaryota</taxon>
        <taxon>Choanoflagellata</taxon>
        <taxon>Craspedida</taxon>
        <taxon>Salpingoecidae</taxon>
        <taxon>Salpingoeca</taxon>
    </lineage>
</organism>
<dbReference type="Proteomes" id="UP000007799">
    <property type="component" value="Unassembled WGS sequence"/>
</dbReference>
<dbReference type="InterPro" id="IPR001849">
    <property type="entry name" value="PH_domain"/>
</dbReference>
<dbReference type="InterPro" id="IPR011993">
    <property type="entry name" value="PH-like_dom_sf"/>
</dbReference>
<dbReference type="PROSITE" id="PS51113">
    <property type="entry name" value="ZF_BTK"/>
    <property type="match status" value="1"/>
</dbReference>
<evidence type="ECO:0000256" key="14">
    <source>
        <dbReference type="ARBA" id="ARBA00051245"/>
    </source>
</evidence>
<keyword evidence="12 15" id="KW-0727">SH2 domain</keyword>
<dbReference type="SMART" id="SM00107">
    <property type="entry name" value="BTK"/>
    <property type="match status" value="1"/>
</dbReference>
<evidence type="ECO:0000256" key="18">
    <source>
        <dbReference type="PROSITE-ProRule" id="PRU10141"/>
    </source>
</evidence>
<dbReference type="PANTHER" id="PTHR24418">
    <property type="entry name" value="TYROSINE-PROTEIN KINASE"/>
    <property type="match status" value="1"/>
</dbReference>
<feature type="domain" description="SH2" evidence="19">
    <location>
        <begin position="261"/>
        <end position="352"/>
    </location>
</feature>